<dbReference type="AlphaFoldDB" id="A0A812RP26"/>
<dbReference type="Proteomes" id="UP000604046">
    <property type="component" value="Unassembled WGS sequence"/>
</dbReference>
<gene>
    <name evidence="1" type="ORF">SNAT2548_LOCUS24318</name>
</gene>
<protein>
    <submittedName>
        <fullName evidence="1">Uncharacterized protein</fullName>
    </submittedName>
</protein>
<reference evidence="1" key="1">
    <citation type="submission" date="2021-02" db="EMBL/GenBank/DDBJ databases">
        <authorList>
            <person name="Dougan E. K."/>
            <person name="Rhodes N."/>
            <person name="Thang M."/>
            <person name="Chan C."/>
        </authorList>
    </citation>
    <scope>NUCLEOTIDE SEQUENCE</scope>
</reference>
<keyword evidence="2" id="KW-1185">Reference proteome</keyword>
<dbReference type="OrthoDB" id="429646at2759"/>
<dbReference type="EMBL" id="CAJNDS010002355">
    <property type="protein sequence ID" value="CAE7446296.1"/>
    <property type="molecule type" value="Genomic_DNA"/>
</dbReference>
<name>A0A812RP26_9DINO</name>
<accession>A0A812RP26</accession>
<proteinExistence type="predicted"/>
<organism evidence="1 2">
    <name type="scientific">Symbiodinium natans</name>
    <dbReference type="NCBI Taxonomy" id="878477"/>
    <lineage>
        <taxon>Eukaryota</taxon>
        <taxon>Sar</taxon>
        <taxon>Alveolata</taxon>
        <taxon>Dinophyceae</taxon>
        <taxon>Suessiales</taxon>
        <taxon>Symbiodiniaceae</taxon>
        <taxon>Symbiodinium</taxon>
    </lineage>
</organism>
<sequence>MRLSYPSTLTILFCFGPRAWSLRQPVAHQASFVPQIGAVPASAFLDLEDGDVDKAHAGLWKALQSAKIKYETVSFDSPLPTDLEVTANGRALPWDSPARPGRVNPVRLLLAVRGERFKQVVSKGGKIQLYLKSATGYLDRSETIPPCMGAGISDCVEGGFAAAYFQVPENSHLTVQLKVSLAGEDDISHDWDIETADAGSGDAQARILFLSQNHTEYEKKWLSSEMGRRQFAYANEQEKFSAKELTIFDLDSSAFKPDLERNGFEMDSSGILKAALDDLMFNMEREDVQQDFTTTVVITSNESCYINSTEDLLNISQHLDGDNLTAGSCNKNIFYDYKSDYFNPKFGGGERFLGVYKCDANFSASEINCSDEPVNLSTDLLPPLMIKYQSAPRTRDTNTSRAAAMHTGAALALMAEEQRAEIWKQLSGEPVVVGSTTYRTVGDIDDLVETMETAIRLSEILVQSMEKAAEDWWRSKTGAETKAACFSMNFRHTRKGMKGLPIAHVDATSVHEWFKPDGAFPASALKGFENKLGMNVSEALKHTVVTFNEWVNAGADPIVELPLTILDTASLDDKDLETAWIQVSLDSMSLRYSPSQRWYYKELKRGEGYRFITSPHEGPGGTRYTGTPHSAFRFIRKENMTADRPRQSYEFRCLVLDPNWTSPNSTVSGLAVEPTDDKEIVKEAASAIMAGIMASPQAVMESLVDTEDFKADE</sequence>
<evidence type="ECO:0000313" key="1">
    <source>
        <dbReference type="EMBL" id="CAE7446296.1"/>
    </source>
</evidence>
<evidence type="ECO:0000313" key="2">
    <source>
        <dbReference type="Proteomes" id="UP000604046"/>
    </source>
</evidence>
<comment type="caution">
    <text evidence="1">The sequence shown here is derived from an EMBL/GenBank/DDBJ whole genome shotgun (WGS) entry which is preliminary data.</text>
</comment>